<evidence type="ECO:0000313" key="1">
    <source>
        <dbReference type="EMBL" id="AHB70141.1"/>
    </source>
</evidence>
<accession>V5TY04</accession>
<dbReference type="HOGENOM" id="CLU_3327010_0_0_6"/>
<gene>
    <name evidence="1" type="ORF">P262_02505</name>
</gene>
<evidence type="ECO:0000313" key="2">
    <source>
        <dbReference type="Proteomes" id="UP000018545"/>
    </source>
</evidence>
<dbReference type="KEGG" id="csi:P262_02505"/>
<dbReference type="Proteomes" id="UP000018545">
    <property type="component" value="Chromosome"/>
</dbReference>
<dbReference type="AlphaFoldDB" id="V5TY04"/>
<sequence>MALAFQRGRLAGKRQISVAGSTVTFRLPLNTRRLTESD</sequence>
<name>V5TY04_9ENTR</name>
<protein>
    <submittedName>
        <fullName evidence="1">Uncharacterized protein</fullName>
    </submittedName>
</protein>
<proteinExistence type="predicted"/>
<reference evidence="1 2" key="1">
    <citation type="journal article" date="2014" name="Genome Announc.">
        <title>Complete Genome Sequence of Cronobacter sakazakii Strain CMCC 45402.</title>
        <authorList>
            <person name="Zhao Z."/>
            <person name="Wang L."/>
            <person name="Wang B."/>
            <person name="Liang H."/>
            <person name="Ye Q."/>
            <person name="Zeng M."/>
        </authorList>
    </citation>
    <scope>NUCLEOTIDE SEQUENCE [LARGE SCALE GENOMIC DNA]</scope>
    <source>
        <strain evidence="2">45402</strain>
    </source>
</reference>
<organism evidence="1 2">
    <name type="scientific">Cronobacter malonaticus</name>
    <dbReference type="NCBI Taxonomy" id="413503"/>
    <lineage>
        <taxon>Bacteria</taxon>
        <taxon>Pseudomonadati</taxon>
        <taxon>Pseudomonadota</taxon>
        <taxon>Gammaproteobacteria</taxon>
        <taxon>Enterobacterales</taxon>
        <taxon>Enterobacteriaceae</taxon>
        <taxon>Cronobacter</taxon>
    </lineage>
</organism>
<dbReference type="EMBL" id="CP006731">
    <property type="protein sequence ID" value="AHB70141.1"/>
    <property type="molecule type" value="Genomic_DNA"/>
</dbReference>